<evidence type="ECO:0000256" key="2">
    <source>
        <dbReference type="ARBA" id="ARBA00023125"/>
    </source>
</evidence>
<proteinExistence type="predicted"/>
<dbReference type="PANTHER" id="PTHR30146">
    <property type="entry name" value="LACI-RELATED TRANSCRIPTIONAL REPRESSOR"/>
    <property type="match status" value="1"/>
</dbReference>
<dbReference type="InterPro" id="IPR010982">
    <property type="entry name" value="Lambda_DNA-bd_dom_sf"/>
</dbReference>
<dbReference type="InterPro" id="IPR028082">
    <property type="entry name" value="Peripla_BP_I"/>
</dbReference>
<sequence>MKRTTLKDIAKALNTTIATVSRALHDNPEISDEMKNRVREVAKLYDYKPNSTALSLKFQKSYTFGVIFFTLNQYFTTQILSGLLQEATKNGYKLIVAESNYDPKKELELIQEFYELNVDGILILPSRKLNTKRFELENIIRDDVPFVIIDRTIYFEKKKIPFITSDDYVGTREGISHLIKKGYKRFAQIKGLDSSSISNIRYQAFLETLTRHKLEIDHRKIISCQEFTKEEGEELANQLMSLEDKPDVIFCISDMVAVGVLHALRKKGYRVPEDVAVLGFSNSNICEVCTPQLSTIHQPGVEMGKKSIKLILSNIKQKKDISDVKIVMKTKLIEREST</sequence>
<dbReference type="Gene3D" id="1.10.260.40">
    <property type="entry name" value="lambda repressor-like DNA-binding domains"/>
    <property type="match status" value="1"/>
</dbReference>
<dbReference type="EMBL" id="RZNH01000017">
    <property type="protein sequence ID" value="NOU60373.1"/>
    <property type="molecule type" value="Genomic_DNA"/>
</dbReference>
<evidence type="ECO:0000313" key="5">
    <source>
        <dbReference type="EMBL" id="NOU60373.1"/>
    </source>
</evidence>
<dbReference type="Proteomes" id="UP000732105">
    <property type="component" value="Unassembled WGS sequence"/>
</dbReference>
<dbReference type="SUPFAM" id="SSF53822">
    <property type="entry name" value="Periplasmic binding protein-like I"/>
    <property type="match status" value="1"/>
</dbReference>
<reference evidence="5 6" key="1">
    <citation type="submission" date="2018-12" db="EMBL/GenBank/DDBJ databases">
        <title>Marinifilum JC070 sp. nov., a marine bacterium isolated from Yongle Blue Hole in the South China Sea.</title>
        <authorList>
            <person name="Fu T."/>
        </authorList>
    </citation>
    <scope>NUCLEOTIDE SEQUENCE [LARGE SCALE GENOMIC DNA]</scope>
    <source>
        <strain evidence="5 6">JC070</strain>
    </source>
</reference>
<organism evidence="5 6">
    <name type="scientific">Marinifilum caeruleilacunae</name>
    <dbReference type="NCBI Taxonomy" id="2499076"/>
    <lineage>
        <taxon>Bacteria</taxon>
        <taxon>Pseudomonadati</taxon>
        <taxon>Bacteroidota</taxon>
        <taxon>Bacteroidia</taxon>
        <taxon>Marinilabiliales</taxon>
        <taxon>Marinifilaceae</taxon>
    </lineage>
</organism>
<evidence type="ECO:0000259" key="4">
    <source>
        <dbReference type="PROSITE" id="PS50932"/>
    </source>
</evidence>
<keyword evidence="3" id="KW-0804">Transcription</keyword>
<comment type="caution">
    <text evidence="5">The sequence shown here is derived from an EMBL/GenBank/DDBJ whole genome shotgun (WGS) entry which is preliminary data.</text>
</comment>
<evidence type="ECO:0000313" key="6">
    <source>
        <dbReference type="Proteomes" id="UP000732105"/>
    </source>
</evidence>
<keyword evidence="2" id="KW-0238">DNA-binding</keyword>
<name>A0ABX1WW64_9BACT</name>
<dbReference type="SUPFAM" id="SSF47413">
    <property type="entry name" value="lambda repressor-like DNA-binding domains"/>
    <property type="match status" value="1"/>
</dbReference>
<dbReference type="RefSeq" id="WP_171595658.1">
    <property type="nucleotide sequence ID" value="NZ_RZNH01000017.1"/>
</dbReference>
<dbReference type="Pfam" id="PF13377">
    <property type="entry name" value="Peripla_BP_3"/>
    <property type="match status" value="1"/>
</dbReference>
<dbReference type="CDD" id="cd06267">
    <property type="entry name" value="PBP1_LacI_sugar_binding-like"/>
    <property type="match status" value="1"/>
</dbReference>
<dbReference type="CDD" id="cd01392">
    <property type="entry name" value="HTH_LacI"/>
    <property type="match status" value="1"/>
</dbReference>
<dbReference type="SMART" id="SM00354">
    <property type="entry name" value="HTH_LACI"/>
    <property type="match status" value="1"/>
</dbReference>
<keyword evidence="1" id="KW-0805">Transcription regulation</keyword>
<dbReference type="InterPro" id="IPR046335">
    <property type="entry name" value="LacI/GalR-like_sensor"/>
</dbReference>
<dbReference type="PANTHER" id="PTHR30146:SF109">
    <property type="entry name" value="HTH-TYPE TRANSCRIPTIONAL REGULATOR GALS"/>
    <property type="match status" value="1"/>
</dbReference>
<dbReference type="InterPro" id="IPR000843">
    <property type="entry name" value="HTH_LacI"/>
</dbReference>
<gene>
    <name evidence="5" type="ORF">ELS83_11115</name>
</gene>
<feature type="domain" description="HTH lacI-type" evidence="4">
    <location>
        <begin position="4"/>
        <end position="58"/>
    </location>
</feature>
<evidence type="ECO:0000256" key="1">
    <source>
        <dbReference type="ARBA" id="ARBA00023015"/>
    </source>
</evidence>
<dbReference type="Gene3D" id="3.40.50.2300">
    <property type="match status" value="2"/>
</dbReference>
<dbReference type="Pfam" id="PF00356">
    <property type="entry name" value="LacI"/>
    <property type="match status" value="1"/>
</dbReference>
<evidence type="ECO:0000256" key="3">
    <source>
        <dbReference type="ARBA" id="ARBA00023163"/>
    </source>
</evidence>
<protein>
    <submittedName>
        <fullName evidence="5">LacI family transcriptional regulator</fullName>
    </submittedName>
</protein>
<dbReference type="PROSITE" id="PS50932">
    <property type="entry name" value="HTH_LACI_2"/>
    <property type="match status" value="1"/>
</dbReference>
<accession>A0ABX1WW64</accession>
<keyword evidence="6" id="KW-1185">Reference proteome</keyword>